<dbReference type="Proteomes" id="UP000434209">
    <property type="component" value="Chromosome 1"/>
</dbReference>
<dbReference type="OrthoDB" id="7016221at2"/>
<keyword evidence="2" id="KW-0489">Methyltransferase</keyword>
<dbReference type="PANTHER" id="PTHR34203:SF15">
    <property type="entry name" value="SLL1173 PROTEIN"/>
    <property type="match status" value="1"/>
</dbReference>
<dbReference type="Gene3D" id="3.40.50.150">
    <property type="entry name" value="Vaccinia Virus protein VP39"/>
    <property type="match status" value="1"/>
</dbReference>
<evidence type="ECO:0000259" key="1">
    <source>
        <dbReference type="Pfam" id="PF05050"/>
    </source>
</evidence>
<dbReference type="NCBIfam" id="TIGR01444">
    <property type="entry name" value="fkbM_fam"/>
    <property type="match status" value="1"/>
</dbReference>
<dbReference type="GO" id="GO:0032259">
    <property type="term" value="P:methylation"/>
    <property type="evidence" value="ECO:0007669"/>
    <property type="project" value="UniProtKB-KW"/>
</dbReference>
<protein>
    <submittedName>
        <fullName evidence="2">FkbM family methyltransferase</fullName>
    </submittedName>
</protein>
<name>A0A7Z2G3A8_9BURK</name>
<keyword evidence="3" id="KW-1185">Reference proteome</keyword>
<dbReference type="EMBL" id="CP046909">
    <property type="protein sequence ID" value="QGZ53989.1"/>
    <property type="molecule type" value="Genomic_DNA"/>
</dbReference>
<dbReference type="Pfam" id="PF05050">
    <property type="entry name" value="Methyltransf_21"/>
    <property type="match status" value="1"/>
</dbReference>
<evidence type="ECO:0000313" key="2">
    <source>
        <dbReference type="EMBL" id="QGZ53989.1"/>
    </source>
</evidence>
<dbReference type="SUPFAM" id="SSF53335">
    <property type="entry name" value="S-adenosyl-L-methionine-dependent methyltransferases"/>
    <property type="match status" value="1"/>
</dbReference>
<evidence type="ECO:0000313" key="3">
    <source>
        <dbReference type="Proteomes" id="UP000434209"/>
    </source>
</evidence>
<reference evidence="2 3" key="1">
    <citation type="submission" date="2019-12" db="EMBL/GenBank/DDBJ databases">
        <title>Paraburkholderia acidiphila 7Q-K02 sp. nov and Paraburkholderia acidisoli DHF22 sp. nov., two strains isolated from forest soil.</title>
        <authorList>
            <person name="Gao Z."/>
            <person name="Qiu L."/>
        </authorList>
    </citation>
    <scope>NUCLEOTIDE SEQUENCE [LARGE SCALE GENOMIC DNA]</scope>
    <source>
        <strain evidence="2 3">7Q-K02</strain>
    </source>
</reference>
<dbReference type="PANTHER" id="PTHR34203">
    <property type="entry name" value="METHYLTRANSFERASE, FKBM FAMILY PROTEIN"/>
    <property type="match status" value="1"/>
</dbReference>
<proteinExistence type="predicted"/>
<keyword evidence="2" id="KW-0808">Transferase</keyword>
<dbReference type="KEGG" id="pacp:FAZ97_03135"/>
<dbReference type="AlphaFoldDB" id="A0A7Z2G3A8"/>
<sequence length="371" mass="41641">MDRSLIERLNEIHVFVGIQASELHAFEPYRNRTVQPTPGFYTDFSGVRTRLSYFPPLPGKLDQLVGDIPFPNDGVHAEAIEYLSAIKAVNAAGETFTAVELGAGYGPWLAFSGKAAQRKGITRIKLIAVEADPDRRALMKGHFEDNGLPVINPNTTTSSVEADCVSVESYLAAVGDINGKLTFASAGPLDWGGSVFDGTEENCDQAGKAVSTREVDCYTISHIIRSEPKVDFLHIDIQGYEYKAVESSLVDLRSKVRFMLIETHSRVIEGKLIELLHGNGWRLINEKPCKPQHNLRVALETMVEVDGSQLWVNLDLVDNSEFERYDQHYHLRVAEFRAAQLEKVVHEKEYKIWALEEQIRCLREEAKQANR</sequence>
<dbReference type="InterPro" id="IPR006342">
    <property type="entry name" value="FkbM_mtfrase"/>
</dbReference>
<dbReference type="InterPro" id="IPR052514">
    <property type="entry name" value="SAM-dependent_MTase"/>
</dbReference>
<gene>
    <name evidence="2" type="ORF">FAZ97_03135</name>
</gene>
<dbReference type="RefSeq" id="WP_158757148.1">
    <property type="nucleotide sequence ID" value="NZ_CP046909.1"/>
</dbReference>
<dbReference type="InterPro" id="IPR029063">
    <property type="entry name" value="SAM-dependent_MTases_sf"/>
</dbReference>
<organism evidence="2 3">
    <name type="scientific">Paraburkholderia acidiphila</name>
    <dbReference type="NCBI Taxonomy" id="2571747"/>
    <lineage>
        <taxon>Bacteria</taxon>
        <taxon>Pseudomonadati</taxon>
        <taxon>Pseudomonadota</taxon>
        <taxon>Betaproteobacteria</taxon>
        <taxon>Burkholderiales</taxon>
        <taxon>Burkholderiaceae</taxon>
        <taxon>Paraburkholderia</taxon>
    </lineage>
</organism>
<accession>A0A7Z2G3A8</accession>
<feature type="domain" description="Methyltransferase FkbM" evidence="1">
    <location>
        <begin position="102"/>
        <end position="266"/>
    </location>
</feature>
<dbReference type="GO" id="GO:0008168">
    <property type="term" value="F:methyltransferase activity"/>
    <property type="evidence" value="ECO:0007669"/>
    <property type="project" value="UniProtKB-KW"/>
</dbReference>